<evidence type="ECO:0000259" key="7">
    <source>
        <dbReference type="Pfam" id="PF22748"/>
    </source>
</evidence>
<keyword evidence="6" id="KW-0843">Virulence</keyword>
<feature type="domain" description="RxLR effector PexRD54 WY" evidence="7">
    <location>
        <begin position="148"/>
        <end position="185"/>
    </location>
</feature>
<evidence type="ECO:0000256" key="4">
    <source>
        <dbReference type="ARBA" id="ARBA00022525"/>
    </source>
</evidence>
<sequence>MIVKAKVDRNKGKTVDDALKLLRLNPDQGYEMLKNPNFKSWFLYVKKTGQNFVEVLYHKLKTRFSDEEILKMFFAAKRDDQTAVYMSGMDGVLKDHWFGQKKTAGDIFTHLSLHEDGTETLKSMVDQALRSTIPKTLKGPALRLEQTMWLLKGRTPQEAFNHLKLYRKGDDLFFNPTFPKWVSYVNSLNKNENEYAVISELAKRFGGDVNLARALHEAKIRTGDSADTIVSLQNLQFNQWRWKNNWVPEQLKNDPNHLAINADYKKFYEATRKKVPIMESRLRFCRNYGLDSG</sequence>
<evidence type="ECO:0000256" key="2">
    <source>
        <dbReference type="ARBA" id="ARBA00004613"/>
    </source>
</evidence>
<organism evidence="8 9">
    <name type="scientific">Phytophthora infestans</name>
    <name type="common">Potato late blight agent</name>
    <name type="synonym">Botrytis infestans</name>
    <dbReference type="NCBI Taxonomy" id="4787"/>
    <lineage>
        <taxon>Eukaryota</taxon>
        <taxon>Sar</taxon>
        <taxon>Stramenopiles</taxon>
        <taxon>Oomycota</taxon>
        <taxon>Peronosporomycetes</taxon>
        <taxon>Peronosporales</taxon>
        <taxon>Peronosporaceae</taxon>
        <taxon>Phytophthora</taxon>
    </lineage>
</organism>
<dbReference type="GO" id="GO:0005576">
    <property type="term" value="C:extracellular region"/>
    <property type="evidence" value="ECO:0007669"/>
    <property type="project" value="UniProtKB-SubCell"/>
</dbReference>
<keyword evidence="4" id="KW-0964">Secreted</keyword>
<accession>A0A833S4N0</accession>
<dbReference type="InterPro" id="IPR054463">
    <property type="entry name" value="PexRD54_WY"/>
</dbReference>
<reference evidence="8" key="1">
    <citation type="submission" date="2020-04" db="EMBL/GenBank/DDBJ databases">
        <title>Hybrid Assembly of Korean Phytophthora infestans isolates.</title>
        <authorList>
            <person name="Prokchorchik M."/>
            <person name="Lee Y."/>
            <person name="Seo J."/>
            <person name="Cho J.-H."/>
            <person name="Park Y.-E."/>
            <person name="Jang D.-C."/>
            <person name="Im J.-S."/>
            <person name="Choi J.-G."/>
            <person name="Park H.-J."/>
            <person name="Lee G.-B."/>
            <person name="Lee Y.-G."/>
            <person name="Hong S.-Y."/>
            <person name="Cho K."/>
            <person name="Sohn K.H."/>
        </authorList>
    </citation>
    <scope>NUCLEOTIDE SEQUENCE</scope>
    <source>
        <strain evidence="8">KR_1_A1</strain>
    </source>
</reference>
<gene>
    <name evidence="8" type="ORF">GN244_ATG19429</name>
</gene>
<evidence type="ECO:0000256" key="3">
    <source>
        <dbReference type="ARBA" id="ARBA00010400"/>
    </source>
</evidence>
<comment type="similarity">
    <text evidence="3">Belongs to the RxLR effector family.</text>
</comment>
<dbReference type="Proteomes" id="UP000602510">
    <property type="component" value="Unassembled WGS sequence"/>
</dbReference>
<proteinExistence type="inferred from homology"/>
<comment type="subcellular location">
    <subcellularLocation>
        <location evidence="1">Host cell</location>
    </subcellularLocation>
    <subcellularLocation>
        <location evidence="2">Secreted</location>
    </subcellularLocation>
</comment>
<dbReference type="Pfam" id="PF22748">
    <property type="entry name" value="PexRD54_WY"/>
    <property type="match status" value="1"/>
</dbReference>
<dbReference type="GO" id="GO:0043657">
    <property type="term" value="C:host cell"/>
    <property type="evidence" value="ECO:0007669"/>
    <property type="project" value="UniProtKB-SubCell"/>
</dbReference>
<evidence type="ECO:0000313" key="8">
    <source>
        <dbReference type="EMBL" id="KAF4028877.1"/>
    </source>
</evidence>
<comment type="caution">
    <text evidence="8">The sequence shown here is derived from an EMBL/GenBank/DDBJ whole genome shotgun (WGS) entry which is preliminary data.</text>
</comment>
<evidence type="ECO:0000256" key="1">
    <source>
        <dbReference type="ARBA" id="ARBA00004340"/>
    </source>
</evidence>
<name>A0A833S4N0_PHYIN</name>
<protein>
    <recommendedName>
        <fullName evidence="7">RxLR effector PexRD54 WY domain-containing protein</fullName>
    </recommendedName>
</protein>
<dbReference type="AlphaFoldDB" id="A0A833S4N0"/>
<keyword evidence="5" id="KW-0732">Signal</keyword>
<evidence type="ECO:0000256" key="6">
    <source>
        <dbReference type="ARBA" id="ARBA00023026"/>
    </source>
</evidence>
<keyword evidence="9" id="KW-1185">Reference proteome</keyword>
<dbReference type="EMBL" id="WSZM01000942">
    <property type="protein sequence ID" value="KAF4028877.1"/>
    <property type="molecule type" value="Genomic_DNA"/>
</dbReference>
<evidence type="ECO:0000313" key="9">
    <source>
        <dbReference type="Proteomes" id="UP000602510"/>
    </source>
</evidence>
<evidence type="ECO:0000256" key="5">
    <source>
        <dbReference type="ARBA" id="ARBA00022729"/>
    </source>
</evidence>